<dbReference type="AlphaFoldDB" id="A0A2K8MC72"/>
<proteinExistence type="predicted"/>
<name>A0A2K8MC72_9SPHN</name>
<dbReference type="RefSeq" id="WP_100281264.1">
    <property type="nucleotide sequence ID" value="NZ_CP024923.1"/>
</dbReference>
<reference evidence="3 4" key="1">
    <citation type="submission" date="2017-11" db="EMBL/GenBank/DDBJ databases">
        <title>Complete genome sequence of Sphingomonas sp. Strain Cra20, a psychrotolerant potential plant growth promoting rhizobacteria.</title>
        <authorList>
            <person name="Luo Y."/>
        </authorList>
    </citation>
    <scope>NUCLEOTIDE SEQUENCE [LARGE SCALE GENOMIC DNA]</scope>
    <source>
        <strain evidence="3 4">Cra20</strain>
    </source>
</reference>
<dbReference type="EMBL" id="CP024923">
    <property type="protein sequence ID" value="ATY31453.1"/>
    <property type="molecule type" value="Genomic_DNA"/>
</dbReference>
<keyword evidence="2" id="KW-0812">Transmembrane</keyword>
<feature type="compositionally biased region" description="Polar residues" evidence="1">
    <location>
        <begin position="213"/>
        <end position="223"/>
    </location>
</feature>
<feature type="transmembrane region" description="Helical" evidence="2">
    <location>
        <begin position="21"/>
        <end position="42"/>
    </location>
</feature>
<keyword evidence="2" id="KW-1133">Transmembrane helix</keyword>
<evidence type="ECO:0000313" key="4">
    <source>
        <dbReference type="Proteomes" id="UP000229081"/>
    </source>
</evidence>
<dbReference type="Proteomes" id="UP000229081">
    <property type="component" value="Chromosome"/>
</dbReference>
<evidence type="ECO:0000256" key="2">
    <source>
        <dbReference type="SAM" id="Phobius"/>
    </source>
</evidence>
<keyword evidence="2" id="KW-0472">Membrane</keyword>
<accession>A0A2K8MC72</accession>
<dbReference type="KEGG" id="sphc:CVN68_05195"/>
<protein>
    <submittedName>
        <fullName evidence="3">Tight adherence protein TadE</fullName>
    </submittedName>
</protein>
<dbReference type="OrthoDB" id="7432392at2"/>
<organism evidence="3 4">
    <name type="scientific">Sphingomonas psychrotolerans</name>
    <dbReference type="NCBI Taxonomy" id="1327635"/>
    <lineage>
        <taxon>Bacteria</taxon>
        <taxon>Pseudomonadati</taxon>
        <taxon>Pseudomonadota</taxon>
        <taxon>Alphaproteobacteria</taxon>
        <taxon>Sphingomonadales</taxon>
        <taxon>Sphingomonadaceae</taxon>
        <taxon>Sphingomonas</taxon>
    </lineage>
</organism>
<sequence length="237" mass="25823">MKHKLALLRTTARRFGRDTSGLALLEFAFSLPIVLTMSLTGAELTNYVITKMRLSQIALQIADNSARMGSGSQLESKKVYESDINDLLTGADFQSGQMGLFTNGRVIISSVEPHETTANKYRIRWQRCKGSRTAWVSSYGNPTTTTSVDGVGPTGRQVIAPPSGVAMFVEVRYQYQPLIKTSLSPTTEMNEIASMMVRDARDTSDDSFITVNGVKQSNPNAQHPNGVYKGGVTASTC</sequence>
<evidence type="ECO:0000256" key="1">
    <source>
        <dbReference type="SAM" id="MobiDB-lite"/>
    </source>
</evidence>
<feature type="region of interest" description="Disordered" evidence="1">
    <location>
        <begin position="213"/>
        <end position="237"/>
    </location>
</feature>
<gene>
    <name evidence="3" type="ORF">CVN68_05195</name>
</gene>
<evidence type="ECO:0000313" key="3">
    <source>
        <dbReference type="EMBL" id="ATY31453.1"/>
    </source>
</evidence>
<keyword evidence="4" id="KW-1185">Reference proteome</keyword>